<comment type="caution">
    <text evidence="1">The sequence shown here is derived from an EMBL/GenBank/DDBJ whole genome shotgun (WGS) entry which is preliminary data.</text>
</comment>
<proteinExistence type="predicted"/>
<evidence type="ECO:0000313" key="1">
    <source>
        <dbReference type="EMBL" id="CAG8748909.1"/>
    </source>
</evidence>
<feature type="non-terminal residue" evidence="1">
    <location>
        <position position="175"/>
    </location>
</feature>
<accession>A0ACA9QK64</accession>
<evidence type="ECO:0000313" key="2">
    <source>
        <dbReference type="Proteomes" id="UP000789525"/>
    </source>
</evidence>
<organism evidence="1 2">
    <name type="scientific">Acaulospora colombiana</name>
    <dbReference type="NCBI Taxonomy" id="27376"/>
    <lineage>
        <taxon>Eukaryota</taxon>
        <taxon>Fungi</taxon>
        <taxon>Fungi incertae sedis</taxon>
        <taxon>Mucoromycota</taxon>
        <taxon>Glomeromycotina</taxon>
        <taxon>Glomeromycetes</taxon>
        <taxon>Diversisporales</taxon>
        <taxon>Acaulosporaceae</taxon>
        <taxon>Acaulospora</taxon>
    </lineage>
</organism>
<dbReference type="Proteomes" id="UP000789525">
    <property type="component" value="Unassembled WGS sequence"/>
</dbReference>
<reference evidence="1" key="1">
    <citation type="submission" date="2021-06" db="EMBL/GenBank/DDBJ databases">
        <authorList>
            <person name="Kallberg Y."/>
            <person name="Tangrot J."/>
            <person name="Rosling A."/>
        </authorList>
    </citation>
    <scope>NUCLEOTIDE SEQUENCE</scope>
    <source>
        <strain evidence="1">CL356</strain>
    </source>
</reference>
<sequence length="175" mass="19434">MSSDLRRHHKEDPADSSSSVESNNAVRGQRARLDQASRRDRTGAKRNILGSTIKHLLLWNLEIFNLMVRLMKKPMYVLDLHRPLHRCNRASLSLAGFIRNEPVRTATRASSLGAHLGMEMKRSESAVRDLSAVVGASDLKSKKELESSLNELASSMKQAVPLLSKMEAAMDGTVD</sequence>
<name>A0ACA9QK64_9GLOM</name>
<gene>
    <name evidence="1" type="ORF">ACOLOM_LOCUS12595</name>
</gene>
<keyword evidence="2" id="KW-1185">Reference proteome</keyword>
<protein>
    <submittedName>
        <fullName evidence="1">55_t:CDS:1</fullName>
    </submittedName>
</protein>
<dbReference type="EMBL" id="CAJVPT010052037">
    <property type="protein sequence ID" value="CAG8748909.1"/>
    <property type="molecule type" value="Genomic_DNA"/>
</dbReference>